<evidence type="ECO:0000256" key="1">
    <source>
        <dbReference type="SAM" id="MobiDB-lite"/>
    </source>
</evidence>
<feature type="signal peptide" evidence="2">
    <location>
        <begin position="1"/>
        <end position="24"/>
    </location>
</feature>
<dbReference type="Proteomes" id="UP001525961">
    <property type="component" value="Unassembled WGS sequence"/>
</dbReference>
<evidence type="ECO:0000259" key="3">
    <source>
        <dbReference type="Pfam" id="PF13355"/>
    </source>
</evidence>
<name>A0ABT2NCX4_9CYAN</name>
<evidence type="ECO:0000313" key="5">
    <source>
        <dbReference type="Proteomes" id="UP001525961"/>
    </source>
</evidence>
<feature type="chain" id="PRO_5046745990" evidence="2">
    <location>
        <begin position="25"/>
        <end position="293"/>
    </location>
</feature>
<dbReference type="PANTHER" id="PTHR14136:SF17">
    <property type="entry name" value="BTB_POZ DOMAIN-CONTAINING PROTEIN KCTD9"/>
    <property type="match status" value="1"/>
</dbReference>
<feature type="domain" description="Plastid division protein CDP1-like IMS" evidence="3">
    <location>
        <begin position="173"/>
        <end position="287"/>
    </location>
</feature>
<dbReference type="Pfam" id="PF13355">
    <property type="entry name" value="ARC6-like_IMS"/>
    <property type="match status" value="1"/>
</dbReference>
<evidence type="ECO:0000256" key="2">
    <source>
        <dbReference type="SAM" id="SignalP"/>
    </source>
</evidence>
<dbReference type="PANTHER" id="PTHR14136">
    <property type="entry name" value="BTB_POZ DOMAIN-CONTAINING PROTEIN KCTD9"/>
    <property type="match status" value="1"/>
</dbReference>
<dbReference type="RefSeq" id="WP_261199164.1">
    <property type="nucleotide sequence ID" value="NZ_JAMXFA010000039.1"/>
</dbReference>
<accession>A0ABT2NCX4</accession>
<dbReference type="SUPFAM" id="SSF141571">
    <property type="entry name" value="Pentapeptide repeat-like"/>
    <property type="match status" value="1"/>
</dbReference>
<proteinExistence type="predicted"/>
<reference evidence="4 5" key="1">
    <citation type="journal article" date="2022" name="Front. Microbiol.">
        <title>High genomic differentiation and limited gene flow indicate recent cryptic speciation within the genus Laspinema (cyanobacteria).</title>
        <authorList>
            <person name="Stanojkovic A."/>
            <person name="Skoupy S."/>
            <person name="Skaloud P."/>
            <person name="Dvorak P."/>
        </authorList>
    </citation>
    <scope>NUCLEOTIDE SEQUENCE [LARGE SCALE GENOMIC DNA]</scope>
    <source>
        <strain evidence="4 5">D3b</strain>
    </source>
</reference>
<protein>
    <submittedName>
        <fullName evidence="4">IMS domain-containing protein</fullName>
    </submittedName>
</protein>
<dbReference type="InterPro" id="IPR025344">
    <property type="entry name" value="CDP1-like_IMS"/>
</dbReference>
<gene>
    <name evidence="4" type="ORF">NG792_22735</name>
</gene>
<comment type="caution">
    <text evidence="4">The sequence shown here is derived from an EMBL/GenBank/DDBJ whole genome shotgun (WGS) entry which is preliminary data.</text>
</comment>
<keyword evidence="5" id="KW-1185">Reference proteome</keyword>
<dbReference type="Gene3D" id="2.160.20.80">
    <property type="entry name" value="E3 ubiquitin-protein ligase SopA"/>
    <property type="match status" value="1"/>
</dbReference>
<dbReference type="Pfam" id="PF00805">
    <property type="entry name" value="Pentapeptide"/>
    <property type="match status" value="1"/>
</dbReference>
<dbReference type="InterPro" id="IPR001646">
    <property type="entry name" value="5peptide_repeat"/>
</dbReference>
<organism evidence="4 5">
    <name type="scientific">Laspinema olomoucense D3b</name>
    <dbReference type="NCBI Taxonomy" id="2953688"/>
    <lineage>
        <taxon>Bacteria</taxon>
        <taxon>Bacillati</taxon>
        <taxon>Cyanobacteriota</taxon>
        <taxon>Cyanophyceae</taxon>
        <taxon>Oscillatoriophycideae</taxon>
        <taxon>Oscillatoriales</taxon>
        <taxon>Laspinemataceae</taxon>
        <taxon>Laspinema</taxon>
        <taxon>Laspinema olomoucense</taxon>
    </lineage>
</organism>
<evidence type="ECO:0000313" key="4">
    <source>
        <dbReference type="EMBL" id="MCT7980545.1"/>
    </source>
</evidence>
<feature type="compositionally biased region" description="Pro residues" evidence="1">
    <location>
        <begin position="148"/>
        <end position="162"/>
    </location>
</feature>
<dbReference type="InterPro" id="IPR051082">
    <property type="entry name" value="Pentapeptide-BTB/POZ_domain"/>
</dbReference>
<feature type="region of interest" description="Disordered" evidence="1">
    <location>
        <begin position="146"/>
        <end position="167"/>
    </location>
</feature>
<sequence>MLIKNVGKITVLLVPLGLALPVAAANPAHLQQLLDTNRCPGCDLRDAQLEGVSLRGADLSEADLQGANLRNADLRYVNFRRANLSEAILIAADLEAANFSQANLRAMDVRGANLKDAVLTGANTCGWQRQDARLEGVNLEEAGCIRPTPAPAPNPAPTPNPPSETGVLPQRQAAALLRDWLTAKGNIFGPPFDRQLLGNLTTGILYADSLNSVTWLENNNAFYQYGVQRVESVERFVTEGNRATLEARVTEDYTLYENGRANGDRASFGTNLIRYNLQRVNGQWKIADYQVIN</sequence>
<keyword evidence="2" id="KW-0732">Signal</keyword>
<dbReference type="EMBL" id="JAMXFA010000039">
    <property type="protein sequence ID" value="MCT7980545.1"/>
    <property type="molecule type" value="Genomic_DNA"/>
</dbReference>